<dbReference type="PANTHER" id="PTHR43283">
    <property type="entry name" value="BETA-LACTAMASE-RELATED"/>
    <property type="match status" value="1"/>
</dbReference>
<dbReference type="GO" id="GO:0016787">
    <property type="term" value="F:hydrolase activity"/>
    <property type="evidence" value="ECO:0007669"/>
    <property type="project" value="UniProtKB-KW"/>
</dbReference>
<organism evidence="2 3">
    <name type="scientific">Sphingobium yanoikuyae</name>
    <name type="common">Sphingomonas yanoikuyae</name>
    <dbReference type="NCBI Taxonomy" id="13690"/>
    <lineage>
        <taxon>Bacteria</taxon>
        <taxon>Pseudomonadati</taxon>
        <taxon>Pseudomonadota</taxon>
        <taxon>Alphaproteobacteria</taxon>
        <taxon>Sphingomonadales</taxon>
        <taxon>Sphingomonadaceae</taxon>
        <taxon>Sphingobium</taxon>
    </lineage>
</organism>
<dbReference type="AlphaFoldDB" id="A0A291N758"/>
<dbReference type="KEGG" id="sya:A6768_08095"/>
<dbReference type="EMBL" id="CP023741">
    <property type="protein sequence ID" value="ATI83209.1"/>
    <property type="molecule type" value="Genomic_DNA"/>
</dbReference>
<evidence type="ECO:0000313" key="2">
    <source>
        <dbReference type="EMBL" id="ATI83209.1"/>
    </source>
</evidence>
<accession>A0A291N758</accession>
<gene>
    <name evidence="2" type="ORF">A6768_08095</name>
</gene>
<keyword evidence="2" id="KW-0378">Hydrolase</keyword>
<dbReference type="InterPro" id="IPR001466">
    <property type="entry name" value="Beta-lactam-related"/>
</dbReference>
<evidence type="ECO:0000313" key="3">
    <source>
        <dbReference type="Proteomes" id="UP000219422"/>
    </source>
</evidence>
<dbReference type="Proteomes" id="UP000219422">
    <property type="component" value="Chromosome"/>
</dbReference>
<evidence type="ECO:0000259" key="1">
    <source>
        <dbReference type="Pfam" id="PF00144"/>
    </source>
</evidence>
<dbReference type="Pfam" id="PF00144">
    <property type="entry name" value="Beta-lactamase"/>
    <property type="match status" value="1"/>
</dbReference>
<dbReference type="InterPro" id="IPR050789">
    <property type="entry name" value="Diverse_Enzym_Activities"/>
</dbReference>
<reference evidence="2 3" key="1">
    <citation type="submission" date="2017-10" db="EMBL/GenBank/DDBJ databases">
        <title>Sphingobium yanoikuyae S72.</title>
        <authorList>
            <person name="Sanchez E."/>
            <person name="Bustos P."/>
            <person name="Mendoza P."/>
            <person name="Guo X."/>
            <person name="Mendoza A."/>
        </authorList>
    </citation>
    <scope>NUCLEOTIDE SEQUENCE [LARGE SCALE GENOMIC DNA]</scope>
    <source>
        <strain evidence="2 3">S72</strain>
    </source>
</reference>
<dbReference type="InterPro" id="IPR012338">
    <property type="entry name" value="Beta-lactam/transpept-like"/>
</dbReference>
<dbReference type="Gene3D" id="3.40.710.10">
    <property type="entry name" value="DD-peptidase/beta-lactamase superfamily"/>
    <property type="match status" value="1"/>
</dbReference>
<dbReference type="PANTHER" id="PTHR43283:SF7">
    <property type="entry name" value="BETA-LACTAMASE-RELATED DOMAIN-CONTAINING PROTEIN"/>
    <property type="match status" value="1"/>
</dbReference>
<dbReference type="SUPFAM" id="SSF56601">
    <property type="entry name" value="beta-lactamase/transpeptidase-like"/>
    <property type="match status" value="1"/>
</dbReference>
<proteinExistence type="predicted"/>
<feature type="domain" description="Beta-lactamase-related" evidence="1">
    <location>
        <begin position="37"/>
        <end position="321"/>
    </location>
</feature>
<name>A0A291N758_SPHYA</name>
<protein>
    <submittedName>
        <fullName evidence="2">Serine hydrolase</fullName>
    </submittedName>
</protein>
<sequence length="330" mass="35622">MAMLAVLAPGVHARSGASVAPVLMQWDRDEHPDLRGVLVMQKGKVVAERYFNGEAADDLHDVRSAGKSITAIMMGIAIDRGLVRRLSDPVSDYWPEAKGTPAGEVKIEDLLTMRSGLDAYDADPTSPGQEDKLDEASDPQAFMLALPRAVEPGTAYRYNSVTSAIAGVVIARASGMTMSQFAGQHLFAPIGISRWSWASDVGGYTKGQGNLSLRLRDFAAIGEMVRSGGRFHKRRIVSQSWIRAALTPVVGIGEIDPYADGYGFFWYSKVLRIAERSIPVSFASGNGGNKLYIVPSLDLVVAITSSAYGKGYGQRRSEQILRAILAELVS</sequence>